<comment type="cofactor">
    <cofactor evidence="1 7">
        <name>pyridoxal 5'-phosphate</name>
        <dbReference type="ChEBI" id="CHEBI:597326"/>
    </cofactor>
</comment>
<dbReference type="CDD" id="cd06453">
    <property type="entry name" value="SufS_like"/>
    <property type="match status" value="1"/>
</dbReference>
<evidence type="ECO:0000256" key="1">
    <source>
        <dbReference type="ARBA" id="ARBA00001933"/>
    </source>
</evidence>
<dbReference type="InterPro" id="IPR010970">
    <property type="entry name" value="Cys_dSase_SufS"/>
</dbReference>
<dbReference type="InterPro" id="IPR000192">
    <property type="entry name" value="Aminotrans_V_dom"/>
</dbReference>
<evidence type="ECO:0000256" key="3">
    <source>
        <dbReference type="ARBA" id="ARBA00012239"/>
    </source>
</evidence>
<evidence type="ECO:0000313" key="10">
    <source>
        <dbReference type="Proteomes" id="UP000177122"/>
    </source>
</evidence>
<feature type="domain" description="Aminotransferase class V" evidence="8">
    <location>
        <begin position="19"/>
        <end position="390"/>
    </location>
</feature>
<protein>
    <recommendedName>
        <fullName evidence="3">cysteine desulfurase</fullName>
        <ecNumber evidence="3">2.8.1.7</ecNumber>
    </recommendedName>
</protein>
<dbReference type="EMBL" id="MHLI01000006">
    <property type="protein sequence ID" value="OGZ05963.1"/>
    <property type="molecule type" value="Genomic_DNA"/>
</dbReference>
<keyword evidence="4" id="KW-0808">Transferase</keyword>
<dbReference type="PANTHER" id="PTHR43586:SF8">
    <property type="entry name" value="CYSTEINE DESULFURASE 1, CHLOROPLASTIC"/>
    <property type="match status" value="1"/>
</dbReference>
<dbReference type="PROSITE" id="PS00595">
    <property type="entry name" value="AA_TRANSFER_CLASS_5"/>
    <property type="match status" value="1"/>
</dbReference>
<dbReference type="Pfam" id="PF00266">
    <property type="entry name" value="Aminotran_5"/>
    <property type="match status" value="1"/>
</dbReference>
<keyword evidence="5" id="KW-0663">Pyridoxal phosphate</keyword>
<dbReference type="Proteomes" id="UP000177122">
    <property type="component" value="Unassembled WGS sequence"/>
</dbReference>
<comment type="similarity">
    <text evidence="2">Belongs to the class-V pyridoxal-phosphate-dependent aminotransferase family. Csd subfamily.</text>
</comment>
<evidence type="ECO:0000256" key="7">
    <source>
        <dbReference type="RuleBase" id="RU004504"/>
    </source>
</evidence>
<dbReference type="GO" id="GO:0030170">
    <property type="term" value="F:pyridoxal phosphate binding"/>
    <property type="evidence" value="ECO:0007669"/>
    <property type="project" value="InterPro"/>
</dbReference>
<evidence type="ECO:0000256" key="2">
    <source>
        <dbReference type="ARBA" id="ARBA00010447"/>
    </source>
</evidence>
<evidence type="ECO:0000259" key="8">
    <source>
        <dbReference type="Pfam" id="PF00266"/>
    </source>
</evidence>
<name>A0A1G2CX60_9BACT</name>
<gene>
    <name evidence="9" type="ORF">A2845_04145</name>
</gene>
<reference evidence="9 10" key="1">
    <citation type="journal article" date="2016" name="Nat. Commun.">
        <title>Thousands of microbial genomes shed light on interconnected biogeochemical processes in an aquifer system.</title>
        <authorList>
            <person name="Anantharaman K."/>
            <person name="Brown C.T."/>
            <person name="Hug L.A."/>
            <person name="Sharon I."/>
            <person name="Castelle C.J."/>
            <person name="Probst A.J."/>
            <person name="Thomas B.C."/>
            <person name="Singh A."/>
            <person name="Wilkins M.J."/>
            <person name="Karaoz U."/>
            <person name="Brodie E.L."/>
            <person name="Williams K.H."/>
            <person name="Hubbard S.S."/>
            <person name="Banfield J.F."/>
        </authorList>
    </citation>
    <scope>NUCLEOTIDE SEQUENCE [LARGE SCALE GENOMIC DNA]</scope>
</reference>
<evidence type="ECO:0000256" key="6">
    <source>
        <dbReference type="ARBA" id="ARBA00050776"/>
    </source>
</evidence>
<dbReference type="InterPro" id="IPR016454">
    <property type="entry name" value="Cysteine_dSase"/>
</dbReference>
<dbReference type="InterPro" id="IPR015421">
    <property type="entry name" value="PyrdxlP-dep_Trfase_major"/>
</dbReference>
<dbReference type="InterPro" id="IPR015424">
    <property type="entry name" value="PyrdxlP-dep_Trfase"/>
</dbReference>
<organism evidence="9 10">
    <name type="scientific">Candidatus Lloydbacteria bacterium RIFCSPHIGHO2_01_FULL_49_22</name>
    <dbReference type="NCBI Taxonomy" id="1798658"/>
    <lineage>
        <taxon>Bacteria</taxon>
        <taxon>Candidatus Lloydiibacteriota</taxon>
    </lineage>
</organism>
<dbReference type="InterPro" id="IPR015422">
    <property type="entry name" value="PyrdxlP-dep_Trfase_small"/>
</dbReference>
<dbReference type="PANTHER" id="PTHR43586">
    <property type="entry name" value="CYSTEINE DESULFURASE"/>
    <property type="match status" value="1"/>
</dbReference>
<dbReference type="Gene3D" id="3.40.640.10">
    <property type="entry name" value="Type I PLP-dependent aspartate aminotransferase-like (Major domain)"/>
    <property type="match status" value="1"/>
</dbReference>
<comment type="catalytic activity">
    <reaction evidence="6">
        <text>(sulfur carrier)-H + L-cysteine = (sulfur carrier)-SH + L-alanine</text>
        <dbReference type="Rhea" id="RHEA:43892"/>
        <dbReference type="Rhea" id="RHEA-COMP:14737"/>
        <dbReference type="Rhea" id="RHEA-COMP:14739"/>
        <dbReference type="ChEBI" id="CHEBI:29917"/>
        <dbReference type="ChEBI" id="CHEBI:35235"/>
        <dbReference type="ChEBI" id="CHEBI:57972"/>
        <dbReference type="ChEBI" id="CHEBI:64428"/>
        <dbReference type="EC" id="2.8.1.7"/>
    </reaction>
</comment>
<evidence type="ECO:0000256" key="4">
    <source>
        <dbReference type="ARBA" id="ARBA00022679"/>
    </source>
</evidence>
<proteinExistence type="inferred from homology"/>
<dbReference type="EC" id="2.8.1.7" evidence="3"/>
<sequence>MPLDTLKIKKEFPPIPDGVYLDSAATSLTPLAVMDAELEYYTDFRANVHRGFFKEAVRATERYEEVRKRVAAFIHADPEEIIFTSGATESSNMFVRMIDESAVVAGERMEILSTVMEHHAGLVPLQQFARRRGLPLRLIPMKGVALDYEEGAQMITKKTALLSVMLASNVSGAINDVHLLAGLAHREGAIVVVDATAAAGHIPIDVQQLGCDALYFSGHKMFAPTGVGVLFVKRELLEKLSPSVFGGHMISHVGEQVSEWAEIPSRFEAGTKNIAGVIGLGAAIDFLERHDVNEIHGHVKELVTYAVIELEKIPGVTVIAEKDPEKNIGIVSFVCAWAHPHDVAEILARDNVAVRPGHHCAILLHAALRIPASTRASFHLYNSKNDVDMLVESVKKACAIFTQ</sequence>
<dbReference type="GO" id="GO:0031071">
    <property type="term" value="F:cysteine desulfurase activity"/>
    <property type="evidence" value="ECO:0007669"/>
    <property type="project" value="UniProtKB-EC"/>
</dbReference>
<dbReference type="GO" id="GO:0006534">
    <property type="term" value="P:cysteine metabolic process"/>
    <property type="evidence" value="ECO:0007669"/>
    <property type="project" value="InterPro"/>
</dbReference>
<dbReference type="PIRSF" id="PIRSF005572">
    <property type="entry name" value="NifS"/>
    <property type="match status" value="1"/>
</dbReference>
<accession>A0A1G2CX60</accession>
<dbReference type="AlphaFoldDB" id="A0A1G2CX60"/>
<evidence type="ECO:0000256" key="5">
    <source>
        <dbReference type="ARBA" id="ARBA00022898"/>
    </source>
</evidence>
<dbReference type="InterPro" id="IPR020578">
    <property type="entry name" value="Aminotrans_V_PyrdxlP_BS"/>
</dbReference>
<evidence type="ECO:0000313" key="9">
    <source>
        <dbReference type="EMBL" id="OGZ05963.1"/>
    </source>
</evidence>
<dbReference type="SUPFAM" id="SSF53383">
    <property type="entry name" value="PLP-dependent transferases"/>
    <property type="match status" value="1"/>
</dbReference>
<dbReference type="Gene3D" id="3.90.1150.10">
    <property type="entry name" value="Aspartate Aminotransferase, domain 1"/>
    <property type="match status" value="1"/>
</dbReference>
<comment type="caution">
    <text evidence="9">The sequence shown here is derived from an EMBL/GenBank/DDBJ whole genome shotgun (WGS) entry which is preliminary data.</text>
</comment>